<feature type="domain" description="EDS1 EP" evidence="1">
    <location>
        <begin position="190"/>
        <end position="343"/>
    </location>
</feature>
<dbReference type="PANTHER" id="PTHR46898">
    <property type="entry name" value="SENESCENCE-ASSOCIATED CARBOXYLESTERASE 101"/>
    <property type="match status" value="1"/>
</dbReference>
<name>A0AAE1S0R7_9SOLA</name>
<protein>
    <recommendedName>
        <fullName evidence="1">EDS1 EP domain-containing protein</fullName>
    </recommendedName>
</protein>
<dbReference type="AlphaFoldDB" id="A0AAE1S0R7"/>
<gene>
    <name evidence="2" type="ORF">RND71_019721</name>
</gene>
<evidence type="ECO:0000313" key="3">
    <source>
        <dbReference type="Proteomes" id="UP001291623"/>
    </source>
</evidence>
<dbReference type="EMBL" id="JAVYJV010000010">
    <property type="protein sequence ID" value="KAK4360769.1"/>
    <property type="molecule type" value="Genomic_DNA"/>
</dbReference>
<dbReference type="PANTHER" id="PTHR46898:SF3">
    <property type="entry name" value="FUNGAL LIPASE-LIKE DOMAIN-CONTAINING PROTEIN"/>
    <property type="match status" value="1"/>
</dbReference>
<evidence type="ECO:0000313" key="2">
    <source>
        <dbReference type="EMBL" id="KAK4360769.1"/>
    </source>
</evidence>
<dbReference type="GO" id="GO:0006952">
    <property type="term" value="P:defense response"/>
    <property type="evidence" value="ECO:0007669"/>
    <property type="project" value="InterPro"/>
</dbReference>
<sequence length="348" mass="40158">MAQLSHLLAFFGLQQAISERPSWNSSFLHVVSNQDPIRRVLISPTNGFAGSIPRQTCIYKPFGTFLICSDSDCSCFEEPESVLDLMMVMNSNSQNQDNGFLIFDYGQILERFKHKVICKGTSQLSDFRVIQLQAGINLPLEAIGIGGQHTSNMSFLRNKMERRVEASFIKKRNAFDPGKKLNKMKEAMAYLEWYKKVTLNEGGYYDSFKFSGSRSKDEVKSREEIVKHHRALTKYWKTTVDEVEKLPQKEEAAFRTRWLYAGTNYRRMVEPLDIAEYYMKSGNRGDYVNLGRSEHYKQLEKWMIEDRPSGSGNNRRKAVSLTEDSCFWAYVEEAIISSKRLREGSSEE</sequence>
<organism evidence="2 3">
    <name type="scientific">Anisodus tanguticus</name>
    <dbReference type="NCBI Taxonomy" id="243964"/>
    <lineage>
        <taxon>Eukaryota</taxon>
        <taxon>Viridiplantae</taxon>
        <taxon>Streptophyta</taxon>
        <taxon>Embryophyta</taxon>
        <taxon>Tracheophyta</taxon>
        <taxon>Spermatophyta</taxon>
        <taxon>Magnoliopsida</taxon>
        <taxon>eudicotyledons</taxon>
        <taxon>Gunneridae</taxon>
        <taxon>Pentapetalae</taxon>
        <taxon>asterids</taxon>
        <taxon>lamiids</taxon>
        <taxon>Solanales</taxon>
        <taxon>Solanaceae</taxon>
        <taxon>Solanoideae</taxon>
        <taxon>Hyoscyameae</taxon>
        <taxon>Anisodus</taxon>
    </lineage>
</organism>
<dbReference type="GO" id="GO:0052689">
    <property type="term" value="F:carboxylic ester hydrolase activity"/>
    <property type="evidence" value="ECO:0007669"/>
    <property type="project" value="InterPro"/>
</dbReference>
<reference evidence="2" key="1">
    <citation type="submission" date="2023-12" db="EMBL/GenBank/DDBJ databases">
        <title>Genome assembly of Anisodus tanguticus.</title>
        <authorList>
            <person name="Wang Y.-J."/>
        </authorList>
    </citation>
    <scope>NUCLEOTIDE SEQUENCE</scope>
    <source>
        <strain evidence="2">KB-2021</strain>
        <tissue evidence="2">Leaf</tissue>
    </source>
</reference>
<proteinExistence type="predicted"/>
<keyword evidence="3" id="KW-1185">Reference proteome</keyword>
<accession>A0AAE1S0R7</accession>
<dbReference type="Proteomes" id="UP001291623">
    <property type="component" value="Unassembled WGS sequence"/>
</dbReference>
<evidence type="ECO:0000259" key="1">
    <source>
        <dbReference type="Pfam" id="PF18117"/>
    </source>
</evidence>
<dbReference type="InterPro" id="IPR044603">
    <property type="entry name" value="SAG101-like"/>
</dbReference>
<comment type="caution">
    <text evidence="2">The sequence shown here is derived from an EMBL/GenBank/DDBJ whole genome shotgun (WGS) entry which is preliminary data.</text>
</comment>
<dbReference type="Pfam" id="PF18117">
    <property type="entry name" value="EDS1_EP"/>
    <property type="match status" value="1"/>
</dbReference>
<dbReference type="InterPro" id="IPR041266">
    <property type="entry name" value="EDS1_EP"/>
</dbReference>